<dbReference type="Proteomes" id="UP000283833">
    <property type="component" value="Unassembled WGS sequence"/>
</dbReference>
<evidence type="ECO:0000313" key="2">
    <source>
        <dbReference type="Proteomes" id="UP000283833"/>
    </source>
</evidence>
<evidence type="ECO:0000313" key="1">
    <source>
        <dbReference type="EMBL" id="RGT86540.1"/>
    </source>
</evidence>
<proteinExistence type="predicted"/>
<accession>A0A412Q8D4</accession>
<comment type="caution">
    <text evidence="1">The sequence shown here is derived from an EMBL/GenBank/DDBJ whole genome shotgun (WGS) entry which is preliminary data.</text>
</comment>
<name>A0A412Q8D4_PHOVU</name>
<organism evidence="1 2">
    <name type="scientific">Phocaeicola vulgatus</name>
    <name type="common">Bacteroides vulgatus</name>
    <dbReference type="NCBI Taxonomy" id="821"/>
    <lineage>
        <taxon>Bacteria</taxon>
        <taxon>Pseudomonadati</taxon>
        <taxon>Bacteroidota</taxon>
        <taxon>Bacteroidia</taxon>
        <taxon>Bacteroidales</taxon>
        <taxon>Bacteroidaceae</taxon>
        <taxon>Phocaeicola</taxon>
    </lineage>
</organism>
<dbReference type="EMBL" id="QRXI01000046">
    <property type="protein sequence ID" value="RGT86540.1"/>
    <property type="molecule type" value="Genomic_DNA"/>
</dbReference>
<dbReference type="AlphaFoldDB" id="A0A412Q8D4"/>
<sequence>MIMGTTISNTQIDKRKKLLDLPEDVITVLSVQAAKEGKSAKAFMEGLLISAANDLEDITTYTFLSKNQPEGHVMVSEAEQKAFEQKYGLS</sequence>
<reference evidence="1 2" key="1">
    <citation type="submission" date="2018-08" db="EMBL/GenBank/DDBJ databases">
        <title>A genome reference for cultivated species of the human gut microbiota.</title>
        <authorList>
            <person name="Zou Y."/>
            <person name="Xue W."/>
            <person name="Luo G."/>
        </authorList>
    </citation>
    <scope>NUCLEOTIDE SEQUENCE [LARGE SCALE GENOMIC DNA]</scope>
    <source>
        <strain evidence="1 2">AF18-14</strain>
    </source>
</reference>
<evidence type="ECO:0008006" key="3">
    <source>
        <dbReference type="Google" id="ProtNLM"/>
    </source>
</evidence>
<protein>
    <recommendedName>
        <fullName evidence="3">CopG family transcriptional regulator</fullName>
    </recommendedName>
</protein>
<gene>
    <name evidence="1" type="ORF">DWX04_21180</name>
</gene>